<feature type="domain" description="Bromo" evidence="7">
    <location>
        <begin position="898"/>
        <end position="970"/>
    </location>
</feature>
<dbReference type="VEuPathDB" id="FungiDB:H257_16248"/>
<dbReference type="SUPFAM" id="SSF47370">
    <property type="entry name" value="Bromodomain"/>
    <property type="match status" value="1"/>
</dbReference>
<dbReference type="Pfam" id="PF00439">
    <property type="entry name" value="Bromodomain"/>
    <property type="match status" value="1"/>
</dbReference>
<feature type="compositionally biased region" description="Basic and acidic residues" evidence="6">
    <location>
        <begin position="615"/>
        <end position="628"/>
    </location>
</feature>
<dbReference type="InterPro" id="IPR036427">
    <property type="entry name" value="Bromodomain-like_sf"/>
</dbReference>
<dbReference type="CDD" id="cd04369">
    <property type="entry name" value="Bromodomain"/>
    <property type="match status" value="1"/>
</dbReference>
<dbReference type="PROSITE" id="PS50014">
    <property type="entry name" value="BROMODOMAIN_2"/>
    <property type="match status" value="1"/>
</dbReference>
<dbReference type="PANTHER" id="PTHR45915">
    <property type="entry name" value="TRANSCRIPTION INTERMEDIARY FACTOR"/>
    <property type="match status" value="1"/>
</dbReference>
<dbReference type="InterPro" id="IPR018359">
    <property type="entry name" value="Bromodomain_CS"/>
</dbReference>
<dbReference type="PROSITE" id="PS00633">
    <property type="entry name" value="BROMODOMAIN_1"/>
    <property type="match status" value="1"/>
</dbReference>
<dbReference type="Gene3D" id="3.30.40.10">
    <property type="entry name" value="Zinc/RING finger domain, C3HC4 (zinc finger)"/>
    <property type="match status" value="1"/>
</dbReference>
<dbReference type="GO" id="GO:0005634">
    <property type="term" value="C:nucleus"/>
    <property type="evidence" value="ECO:0007669"/>
    <property type="project" value="UniProtKB-SubCell"/>
</dbReference>
<dbReference type="InterPro" id="IPR001487">
    <property type="entry name" value="Bromodomain"/>
</dbReference>
<gene>
    <name evidence="8" type="ORF">DYB31_002951</name>
</gene>
<evidence type="ECO:0000313" key="8">
    <source>
        <dbReference type="EMBL" id="RHZ32181.1"/>
    </source>
</evidence>
<dbReference type="Gene3D" id="1.20.920.10">
    <property type="entry name" value="Bromodomain-like"/>
    <property type="match status" value="1"/>
</dbReference>
<feature type="region of interest" description="Disordered" evidence="6">
    <location>
        <begin position="302"/>
        <end position="332"/>
    </location>
</feature>
<evidence type="ECO:0000259" key="7">
    <source>
        <dbReference type="PROSITE" id="PS50014"/>
    </source>
</evidence>
<dbReference type="PRINTS" id="PR00503">
    <property type="entry name" value="BROMODOMAIN"/>
</dbReference>
<feature type="region of interest" description="Disordered" evidence="6">
    <location>
        <begin position="533"/>
        <end position="629"/>
    </location>
</feature>
<dbReference type="SUPFAM" id="SSF57903">
    <property type="entry name" value="FYVE/PHD zinc finger"/>
    <property type="match status" value="1"/>
</dbReference>
<evidence type="ECO:0000313" key="9">
    <source>
        <dbReference type="Proteomes" id="UP000266196"/>
    </source>
</evidence>
<proteinExistence type="predicted"/>
<dbReference type="GO" id="GO:0000785">
    <property type="term" value="C:chromatin"/>
    <property type="evidence" value="ECO:0007669"/>
    <property type="project" value="TreeGrafter"/>
</dbReference>
<evidence type="ECO:0000256" key="6">
    <source>
        <dbReference type="SAM" id="MobiDB-lite"/>
    </source>
</evidence>
<comment type="subcellular location">
    <subcellularLocation>
        <location evidence="1">Nucleus</location>
    </subcellularLocation>
</comment>
<feature type="compositionally biased region" description="Basic residues" evidence="6">
    <location>
        <begin position="705"/>
        <end position="726"/>
    </location>
</feature>
<evidence type="ECO:0000256" key="2">
    <source>
        <dbReference type="ARBA" id="ARBA00023117"/>
    </source>
</evidence>
<organism evidence="8 9">
    <name type="scientific">Aphanomyces astaci</name>
    <name type="common">Crayfish plague agent</name>
    <dbReference type="NCBI Taxonomy" id="112090"/>
    <lineage>
        <taxon>Eukaryota</taxon>
        <taxon>Sar</taxon>
        <taxon>Stramenopiles</taxon>
        <taxon>Oomycota</taxon>
        <taxon>Saprolegniomycetes</taxon>
        <taxon>Saprolegniales</taxon>
        <taxon>Verrucalvaceae</taxon>
        <taxon>Aphanomyces</taxon>
    </lineage>
</organism>
<evidence type="ECO:0000256" key="5">
    <source>
        <dbReference type="SAM" id="Coils"/>
    </source>
</evidence>
<evidence type="ECO:0000256" key="4">
    <source>
        <dbReference type="PROSITE-ProRule" id="PRU00035"/>
    </source>
</evidence>
<dbReference type="VEuPathDB" id="FungiDB:H257_16249"/>
<dbReference type="AlphaFoldDB" id="A0A397FGS8"/>
<dbReference type="PANTHER" id="PTHR45915:SF2">
    <property type="entry name" value="TOUTATIS, ISOFORM E"/>
    <property type="match status" value="1"/>
</dbReference>
<comment type="caution">
    <text evidence="8">The sequence shown here is derived from an EMBL/GenBank/DDBJ whole genome shotgun (WGS) entry which is preliminary data.</text>
</comment>
<feature type="region of interest" description="Disordered" evidence="6">
    <location>
        <begin position="670"/>
        <end position="734"/>
    </location>
</feature>
<feature type="compositionally biased region" description="Basic residues" evidence="6">
    <location>
        <begin position="554"/>
        <end position="575"/>
    </location>
</feature>
<sequence length="1013" mass="114823">MSIRVYNKDQFEALQQNALNNSKRYEDILSRMSSSNNAVTVSPTSEKQRTPRSSSVKRLVMKHELYKKDQEDIQKQIQVNIADSLTKQRNKREANYVKLRRDIDEGKSLAEELEERLSLKEETAKRQKQRLYDEWSEKVFNKINGPINDRVKAMDAKALNLHKQEAYQHFLDTANKKGCLFRDIIIESEYDPLHDNKSIRHVTHVDDPCCRVIKHREEEEAIANEGKKVLDDSMEPRGTGTAPLILGRCDNLDTKLWASGIFESTPYGYFNKMMASTISAESSKTYESRVKFDHYDIEKVWQSESSSAGDDDDDEGESVSGTEGDTEVEVADTKQVILSPRKPCVPVPAAATGPIDTNSPLGILRSMVEMAQTCHFLHVFGPTLKIPSISRTVLVPLLRLVHADLIHELESGIIDGNKSDAYPLLVEVFYRLCRDAGQKIEKARMYKLRPLQEWERVVHRKLADNWQREFQENPMPTTHSFDDVSVRDRVLSKPPPPVYHVRYATPSKIRLSTHFELENNAGLDTLVESTLVVAPSSSSLKRKRSSSKKEHKSDSKKKSKRSRHHRSSSRHHRSSRRDDDEEDPAVPKQLQAEIHETIVPPLPQIPEEPETSNEDSVKPPPPHDRSDTHVLCSMCKKSYDMSLLDPPLLRKPQGEWKCFECLVNDCRGWPRRRPSRQVAPPPPPPPTEKTKTSKKKSTSSSSSHKSSKKSSHSSSKKKSSSRRHRSSSSSSHSYPDEFKLLLDLYHTRKRQRDEALTESVAAGMPPAPWLLHTAIKTEPRALVDGNNVGGWRVVSASVADLKLLLATKFVSGSMAQQRLKGQLIQILKAGEAHEEQVTRLRVHEEQQMMWQMQALPRRASSRVALERLKSQSDPHASKSDTHAHPLRVVCAALVTRMIQEEKAPLFSRPVDPTADGCPDYLAIVKHPMDLGTVKLRSLNGTYKTWASFKVDMARIWSNCRLYNSEGAVIVEYANELDKIHLNLVRQAEGHGVASMTEDATNITVVESVDNWDD</sequence>
<reference evidence="8 9" key="1">
    <citation type="submission" date="2018-08" db="EMBL/GenBank/DDBJ databases">
        <title>Aphanomyces genome sequencing and annotation.</title>
        <authorList>
            <person name="Minardi D."/>
            <person name="Oidtmann B."/>
            <person name="Van Der Giezen M."/>
            <person name="Studholme D.J."/>
        </authorList>
    </citation>
    <scope>NUCLEOTIDE SEQUENCE [LARGE SCALE GENOMIC DNA]</scope>
    <source>
        <strain evidence="8 9">197901</strain>
    </source>
</reference>
<dbReference type="InterPro" id="IPR011011">
    <property type="entry name" value="Znf_FYVE_PHD"/>
</dbReference>
<evidence type="ECO:0000256" key="1">
    <source>
        <dbReference type="ARBA" id="ARBA00004123"/>
    </source>
</evidence>
<dbReference type="InterPro" id="IPR013083">
    <property type="entry name" value="Znf_RING/FYVE/PHD"/>
</dbReference>
<dbReference type="EMBL" id="QUTE01006608">
    <property type="protein sequence ID" value="RHZ32181.1"/>
    <property type="molecule type" value="Genomic_DNA"/>
</dbReference>
<dbReference type="SMART" id="SM00297">
    <property type="entry name" value="BROMO"/>
    <property type="match status" value="1"/>
</dbReference>
<feature type="region of interest" description="Disordered" evidence="6">
    <location>
        <begin position="33"/>
        <end position="55"/>
    </location>
</feature>
<protein>
    <recommendedName>
        <fullName evidence="7">Bromo domain-containing protein</fullName>
    </recommendedName>
</protein>
<dbReference type="Proteomes" id="UP000266196">
    <property type="component" value="Unassembled WGS sequence"/>
</dbReference>
<keyword evidence="5" id="KW-0175">Coiled coil</keyword>
<name>A0A397FGS8_APHAT</name>
<accession>A0A397FGS8</accession>
<feature type="coiled-coil region" evidence="5">
    <location>
        <begin position="82"/>
        <end position="130"/>
    </location>
</feature>
<keyword evidence="3" id="KW-0539">Nucleus</keyword>
<evidence type="ECO:0000256" key="3">
    <source>
        <dbReference type="ARBA" id="ARBA00023242"/>
    </source>
</evidence>
<keyword evidence="2 4" id="KW-0103">Bromodomain</keyword>